<name>A0A1Y6B7M8_9PROT</name>
<dbReference type="AlphaFoldDB" id="A0A1Y6B7M8"/>
<dbReference type="GO" id="GO:0043190">
    <property type="term" value="C:ATP-binding cassette (ABC) transporter complex"/>
    <property type="evidence" value="ECO:0007669"/>
    <property type="project" value="InterPro"/>
</dbReference>
<dbReference type="InterPro" id="IPR030678">
    <property type="entry name" value="Peptide/Ni-bd"/>
</dbReference>
<dbReference type="GO" id="GO:1904680">
    <property type="term" value="F:peptide transmembrane transporter activity"/>
    <property type="evidence" value="ECO:0007669"/>
    <property type="project" value="TreeGrafter"/>
</dbReference>
<dbReference type="STRING" id="560819.SAMN05428998_101117"/>
<gene>
    <name evidence="7" type="ORF">SAMN05428998_101117</name>
</gene>
<keyword evidence="8" id="KW-1185">Reference proteome</keyword>
<dbReference type="Gene3D" id="3.90.76.10">
    <property type="entry name" value="Dipeptide-binding Protein, Domain 1"/>
    <property type="match status" value="1"/>
</dbReference>
<dbReference type="InterPro" id="IPR000914">
    <property type="entry name" value="SBP_5_dom"/>
</dbReference>
<comment type="similarity">
    <text evidence="2">Belongs to the bacterial solute-binding protein 5 family.</text>
</comment>
<accession>A0A1Y6B7M8</accession>
<comment type="subcellular location">
    <subcellularLocation>
        <location evidence="1">Periplasm</location>
    </subcellularLocation>
</comment>
<dbReference type="GO" id="GO:0015833">
    <property type="term" value="P:peptide transport"/>
    <property type="evidence" value="ECO:0007669"/>
    <property type="project" value="TreeGrafter"/>
</dbReference>
<sequence>MRFRTGLMAAAALAAAVAFATTGEAKTFRYATTGDILGLDPHINNEGPTNTMKGNIYGSLLHRKADLSLEPDLATEWKAVDDTHWRFKLRQGVKFSNGDPFTADDVIFSFKRQTQEASDMAFALSSVKDIKKISDYEIEIETKGPDPILLLNMPNFFIVDKKFMEENNAVEVVKGAGKTNWANLHANGTGPFMVKEWVQDNRLVLERNPNYWGKDKLETNVTEAIFTPIPNDATRVAALLSGEIDMMYPVPLQDVQRLESDPNVKVQQGPELRTIFLGMDQWRKESLDMPGSGKNPFLDVRVREAFAHAIDLKAIHRVVMRGASTPTGEMIAPGINGFQEDLNTPYKYDPALSKKLLKEAGYEKGFPVTFDCPNDRYVNDEAICTAIVPMLERIGIKVTLNAQTKSLHFNKIGSASGNNTSFYMLGWTPGSYDAYNVLQNIMTMDGAGQGAWNCGRYSNPKVEQLTDQIAVTVDEKKRNEMIHEAFKIHKDDVGHIPLHQQALAWGYRSDKVAKIIQRPFNDVDLRYVTMK</sequence>
<keyword evidence="4 5" id="KW-0732">Signal</keyword>
<proteinExistence type="inferred from homology"/>
<dbReference type="EMBL" id="FWZX01000001">
    <property type="protein sequence ID" value="SME88600.1"/>
    <property type="molecule type" value="Genomic_DNA"/>
</dbReference>
<evidence type="ECO:0000256" key="1">
    <source>
        <dbReference type="ARBA" id="ARBA00004418"/>
    </source>
</evidence>
<dbReference type="SUPFAM" id="SSF53850">
    <property type="entry name" value="Periplasmic binding protein-like II"/>
    <property type="match status" value="1"/>
</dbReference>
<evidence type="ECO:0000256" key="5">
    <source>
        <dbReference type="SAM" id="SignalP"/>
    </source>
</evidence>
<feature type="signal peptide" evidence="5">
    <location>
        <begin position="1"/>
        <end position="20"/>
    </location>
</feature>
<evidence type="ECO:0000256" key="4">
    <source>
        <dbReference type="ARBA" id="ARBA00022729"/>
    </source>
</evidence>
<feature type="chain" id="PRO_5013209751" evidence="5">
    <location>
        <begin position="21"/>
        <end position="531"/>
    </location>
</feature>
<keyword evidence="3" id="KW-0813">Transport</keyword>
<dbReference type="RefSeq" id="WP_085120481.1">
    <property type="nucleotide sequence ID" value="NZ_FWZX01000001.1"/>
</dbReference>
<dbReference type="CDD" id="cd08498">
    <property type="entry name" value="PBP2_NikA_DppA_OppA_like_2"/>
    <property type="match status" value="1"/>
</dbReference>
<dbReference type="PANTHER" id="PTHR30290">
    <property type="entry name" value="PERIPLASMIC BINDING COMPONENT OF ABC TRANSPORTER"/>
    <property type="match status" value="1"/>
</dbReference>
<dbReference type="GO" id="GO:0030288">
    <property type="term" value="C:outer membrane-bounded periplasmic space"/>
    <property type="evidence" value="ECO:0007669"/>
    <property type="project" value="UniProtKB-ARBA"/>
</dbReference>
<dbReference type="PIRSF" id="PIRSF002741">
    <property type="entry name" value="MppA"/>
    <property type="match status" value="1"/>
</dbReference>
<dbReference type="PANTHER" id="PTHR30290:SF9">
    <property type="entry name" value="OLIGOPEPTIDE-BINDING PROTEIN APPA"/>
    <property type="match status" value="1"/>
</dbReference>
<dbReference type="InterPro" id="IPR039424">
    <property type="entry name" value="SBP_5"/>
</dbReference>
<reference evidence="7 8" key="1">
    <citation type="submission" date="2017-04" db="EMBL/GenBank/DDBJ databases">
        <authorList>
            <person name="Afonso C.L."/>
            <person name="Miller P.J."/>
            <person name="Scott M.A."/>
            <person name="Spackman E."/>
            <person name="Goraichik I."/>
            <person name="Dimitrov K.M."/>
            <person name="Suarez D.L."/>
            <person name="Swayne D.E."/>
        </authorList>
    </citation>
    <scope>NUCLEOTIDE SEQUENCE [LARGE SCALE GENOMIC DNA]</scope>
    <source>
        <strain evidence="7 8">USBA 355</strain>
    </source>
</reference>
<evidence type="ECO:0000313" key="8">
    <source>
        <dbReference type="Proteomes" id="UP000192917"/>
    </source>
</evidence>
<feature type="domain" description="Solute-binding protein family 5" evidence="6">
    <location>
        <begin position="69"/>
        <end position="446"/>
    </location>
</feature>
<dbReference type="Gene3D" id="3.40.190.10">
    <property type="entry name" value="Periplasmic binding protein-like II"/>
    <property type="match status" value="1"/>
</dbReference>
<protein>
    <submittedName>
        <fullName evidence="7">Peptide/nickel transport system substrate-binding protein</fullName>
    </submittedName>
</protein>
<evidence type="ECO:0000259" key="6">
    <source>
        <dbReference type="Pfam" id="PF00496"/>
    </source>
</evidence>
<dbReference type="Pfam" id="PF00496">
    <property type="entry name" value="SBP_bac_5"/>
    <property type="match status" value="1"/>
</dbReference>
<evidence type="ECO:0000256" key="3">
    <source>
        <dbReference type="ARBA" id="ARBA00022448"/>
    </source>
</evidence>
<evidence type="ECO:0000313" key="7">
    <source>
        <dbReference type="EMBL" id="SME88600.1"/>
    </source>
</evidence>
<organism evidence="7 8">
    <name type="scientific">Tistlia consotensis USBA 355</name>
    <dbReference type="NCBI Taxonomy" id="560819"/>
    <lineage>
        <taxon>Bacteria</taxon>
        <taxon>Pseudomonadati</taxon>
        <taxon>Pseudomonadota</taxon>
        <taxon>Alphaproteobacteria</taxon>
        <taxon>Rhodospirillales</taxon>
        <taxon>Rhodovibrionaceae</taxon>
        <taxon>Tistlia</taxon>
    </lineage>
</organism>
<dbReference type="Proteomes" id="UP000192917">
    <property type="component" value="Unassembled WGS sequence"/>
</dbReference>
<evidence type="ECO:0000256" key="2">
    <source>
        <dbReference type="ARBA" id="ARBA00005695"/>
    </source>
</evidence>
<dbReference type="Gene3D" id="3.10.105.10">
    <property type="entry name" value="Dipeptide-binding Protein, Domain 3"/>
    <property type="match status" value="1"/>
</dbReference>